<keyword evidence="1" id="KW-0472">Membrane</keyword>
<sequence>MTARLAVRELRIEGAVNAVLGVAALVAAIVFDAPAHWLLVVAAVVGLCTTAYPARWQAKAVASAEPAPRSLRTVSTLRGVPMYVVSGITLPALAVGLDLPIFVWIAAVVALDTAVLLWVRAAVIGRAERRAGGRIVRAKDDTFGPDQYFVLAH</sequence>
<organism evidence="2 3">
    <name type="scientific">Solirubrobacter pauli</name>
    <dbReference type="NCBI Taxonomy" id="166793"/>
    <lineage>
        <taxon>Bacteria</taxon>
        <taxon>Bacillati</taxon>
        <taxon>Actinomycetota</taxon>
        <taxon>Thermoleophilia</taxon>
        <taxon>Solirubrobacterales</taxon>
        <taxon>Solirubrobacteraceae</taxon>
        <taxon>Solirubrobacter</taxon>
    </lineage>
</organism>
<dbReference type="AlphaFoldDB" id="A0A660L9C8"/>
<evidence type="ECO:0000313" key="2">
    <source>
        <dbReference type="EMBL" id="RKQ91677.1"/>
    </source>
</evidence>
<accession>A0A660L9C8</accession>
<dbReference type="EMBL" id="RBIL01000001">
    <property type="protein sequence ID" value="RKQ91677.1"/>
    <property type="molecule type" value="Genomic_DNA"/>
</dbReference>
<keyword evidence="3" id="KW-1185">Reference proteome</keyword>
<keyword evidence="1" id="KW-0812">Transmembrane</keyword>
<feature type="transmembrane region" description="Helical" evidence="1">
    <location>
        <begin position="37"/>
        <end position="54"/>
    </location>
</feature>
<comment type="caution">
    <text evidence="2">The sequence shown here is derived from an EMBL/GenBank/DDBJ whole genome shotgun (WGS) entry which is preliminary data.</text>
</comment>
<feature type="transmembrane region" description="Helical" evidence="1">
    <location>
        <begin position="101"/>
        <end position="119"/>
    </location>
</feature>
<feature type="transmembrane region" description="Helical" evidence="1">
    <location>
        <begin position="12"/>
        <end position="31"/>
    </location>
</feature>
<evidence type="ECO:0000256" key="1">
    <source>
        <dbReference type="SAM" id="Phobius"/>
    </source>
</evidence>
<dbReference type="Proteomes" id="UP000278962">
    <property type="component" value="Unassembled WGS sequence"/>
</dbReference>
<reference evidence="2 3" key="1">
    <citation type="submission" date="2018-10" db="EMBL/GenBank/DDBJ databases">
        <title>Genomic Encyclopedia of Archaeal and Bacterial Type Strains, Phase II (KMG-II): from individual species to whole genera.</title>
        <authorList>
            <person name="Goeker M."/>
        </authorList>
    </citation>
    <scope>NUCLEOTIDE SEQUENCE [LARGE SCALE GENOMIC DNA]</scope>
    <source>
        <strain evidence="2 3">DSM 14954</strain>
    </source>
</reference>
<dbReference type="RefSeq" id="WP_121249447.1">
    <property type="nucleotide sequence ID" value="NZ_RBIL01000001.1"/>
</dbReference>
<evidence type="ECO:0000313" key="3">
    <source>
        <dbReference type="Proteomes" id="UP000278962"/>
    </source>
</evidence>
<protein>
    <submittedName>
        <fullName evidence="2">Uncharacterized protein</fullName>
    </submittedName>
</protein>
<keyword evidence="1" id="KW-1133">Transmembrane helix</keyword>
<proteinExistence type="predicted"/>
<feature type="transmembrane region" description="Helical" evidence="1">
    <location>
        <begin position="75"/>
        <end position="95"/>
    </location>
</feature>
<name>A0A660L9C8_9ACTN</name>
<gene>
    <name evidence="2" type="ORF">C8N24_1503</name>
</gene>